<dbReference type="OrthoDB" id="1904011at2759"/>
<dbReference type="Gramene" id="Pp3c15_19860V3.9">
    <property type="protein sequence ID" value="PAC:32928164.CDS.1"/>
    <property type="gene ID" value="Pp3c15_19860"/>
</dbReference>
<dbReference type="RefSeq" id="XP_024396624.1">
    <property type="nucleotide sequence ID" value="XM_024540856.2"/>
</dbReference>
<dbReference type="EnsemblPlants" id="Pp3c15_19860V3.3">
    <property type="protein sequence ID" value="PAC:32928158.CDS.1"/>
    <property type="gene ID" value="Pp3c15_19860"/>
</dbReference>
<dbReference type="EnsemblPlants" id="Pp3c15_19860V3.9">
    <property type="protein sequence ID" value="PAC:32928164.CDS.1"/>
    <property type="gene ID" value="Pp3c15_19860"/>
</dbReference>
<dbReference type="RefSeq" id="XP_024396626.1">
    <property type="nucleotide sequence ID" value="XM_024540858.2"/>
</dbReference>
<dbReference type="Gramene" id="Pp3c15_19860V3.6">
    <property type="protein sequence ID" value="PAC:32928161.CDS.1"/>
    <property type="gene ID" value="Pp3c15_19860"/>
</dbReference>
<name>A0A2K1JDS5_PHYPA</name>
<dbReference type="GeneID" id="112292411"/>
<feature type="signal peptide" evidence="2">
    <location>
        <begin position="1"/>
        <end position="26"/>
    </location>
</feature>
<feature type="region of interest" description="Disordered" evidence="1">
    <location>
        <begin position="29"/>
        <end position="65"/>
    </location>
</feature>
<keyword evidence="2" id="KW-0732">Signal</keyword>
<dbReference type="RefSeq" id="XP_024396620.1">
    <property type="nucleotide sequence ID" value="XM_024540852.2"/>
</dbReference>
<dbReference type="Gramene" id="Pp3c15_19860V3.2">
    <property type="protein sequence ID" value="PAC:32928157.CDS.1"/>
    <property type="gene ID" value="Pp3c15_19860"/>
</dbReference>
<evidence type="ECO:0000313" key="4">
    <source>
        <dbReference type="EnsemblPlants" id="PAC:32928156.CDS.1"/>
    </source>
</evidence>
<dbReference type="EnsemblPlants" id="Pp3c15_19860V3.5">
    <property type="protein sequence ID" value="PAC:32928160.CDS.1"/>
    <property type="gene ID" value="Pp3c15_19860"/>
</dbReference>
<feature type="chain" id="PRO_5043158116" description="Plastocyanin-like domain-containing protein" evidence="2">
    <location>
        <begin position="27"/>
        <end position="221"/>
    </location>
</feature>
<protein>
    <recommendedName>
        <fullName evidence="6">Plastocyanin-like domain-containing protein</fullName>
    </recommendedName>
</protein>
<dbReference type="RefSeq" id="XP_024396625.1">
    <property type="nucleotide sequence ID" value="XM_024540857.2"/>
</dbReference>
<feature type="compositionally biased region" description="Low complexity" evidence="1">
    <location>
        <begin position="29"/>
        <end position="44"/>
    </location>
</feature>
<dbReference type="Gramene" id="Pp3c15_19860V3.10">
    <property type="protein sequence ID" value="PAC:32928165.CDS.1"/>
    <property type="gene ID" value="Pp3c15_19860"/>
</dbReference>
<dbReference type="RefSeq" id="XP_024396627.1">
    <property type="nucleotide sequence ID" value="XM_024540859.2"/>
</dbReference>
<dbReference type="PANTHER" id="PTHR35286">
    <property type="entry name" value="EXPRESSED PROTEIN"/>
    <property type="match status" value="1"/>
</dbReference>
<dbReference type="KEGG" id="ppp:112292411"/>
<dbReference type="RefSeq" id="XP_073395259.1">
    <property type="nucleotide sequence ID" value="XM_073539158.1"/>
</dbReference>
<evidence type="ECO:0000256" key="1">
    <source>
        <dbReference type="SAM" id="MobiDB-lite"/>
    </source>
</evidence>
<dbReference type="PANTHER" id="PTHR35286:SF1">
    <property type="entry name" value="EXPRESSED PROTEIN"/>
    <property type="match status" value="1"/>
</dbReference>
<dbReference type="Gramene" id="Pp3c15_19860V3.11">
    <property type="protein sequence ID" value="PAC:32928166.CDS.1"/>
    <property type="gene ID" value="Pp3c15_19860"/>
</dbReference>
<gene>
    <name evidence="4" type="primary">LOC112292411</name>
    <name evidence="3" type="ORF">PHYPA_019960</name>
</gene>
<dbReference type="FunCoup" id="A0A2K1JDS5">
    <property type="interactions" value="1071"/>
</dbReference>
<evidence type="ECO:0000256" key="2">
    <source>
        <dbReference type="SAM" id="SignalP"/>
    </source>
</evidence>
<evidence type="ECO:0000313" key="3">
    <source>
        <dbReference type="EMBL" id="PNR39681.1"/>
    </source>
</evidence>
<organism evidence="3">
    <name type="scientific">Physcomitrium patens</name>
    <name type="common">Spreading-leaved earth moss</name>
    <name type="synonym">Physcomitrella patens</name>
    <dbReference type="NCBI Taxonomy" id="3218"/>
    <lineage>
        <taxon>Eukaryota</taxon>
        <taxon>Viridiplantae</taxon>
        <taxon>Streptophyta</taxon>
        <taxon>Embryophyta</taxon>
        <taxon>Bryophyta</taxon>
        <taxon>Bryophytina</taxon>
        <taxon>Bryopsida</taxon>
        <taxon>Funariidae</taxon>
        <taxon>Funariales</taxon>
        <taxon>Funariaceae</taxon>
        <taxon>Physcomitrium</taxon>
    </lineage>
</organism>
<dbReference type="EnsemblPlants" id="Pp3c15_19860V3.7">
    <property type="protein sequence ID" value="PAC:32928162.CDS.1"/>
    <property type="gene ID" value="Pp3c15_19860"/>
</dbReference>
<evidence type="ECO:0000313" key="5">
    <source>
        <dbReference type="Proteomes" id="UP000006727"/>
    </source>
</evidence>
<reference evidence="4" key="3">
    <citation type="submission" date="2020-12" db="UniProtKB">
        <authorList>
            <consortium name="EnsemblPlants"/>
        </authorList>
    </citation>
    <scope>IDENTIFICATION</scope>
</reference>
<dbReference type="RefSeq" id="XP_073395260.1">
    <property type="nucleotide sequence ID" value="XM_073539159.1"/>
</dbReference>
<reference evidence="3 5" key="1">
    <citation type="journal article" date="2008" name="Science">
        <title>The Physcomitrella genome reveals evolutionary insights into the conquest of land by plants.</title>
        <authorList>
            <person name="Rensing S."/>
            <person name="Lang D."/>
            <person name="Zimmer A."/>
            <person name="Terry A."/>
            <person name="Salamov A."/>
            <person name="Shapiro H."/>
            <person name="Nishiyama T."/>
            <person name="Perroud P.-F."/>
            <person name="Lindquist E."/>
            <person name="Kamisugi Y."/>
            <person name="Tanahashi T."/>
            <person name="Sakakibara K."/>
            <person name="Fujita T."/>
            <person name="Oishi K."/>
            <person name="Shin-I T."/>
            <person name="Kuroki Y."/>
            <person name="Toyoda A."/>
            <person name="Suzuki Y."/>
            <person name="Hashimoto A."/>
            <person name="Yamaguchi K."/>
            <person name="Sugano A."/>
            <person name="Kohara Y."/>
            <person name="Fujiyama A."/>
            <person name="Anterola A."/>
            <person name="Aoki S."/>
            <person name="Ashton N."/>
            <person name="Barbazuk W.B."/>
            <person name="Barker E."/>
            <person name="Bennetzen J."/>
            <person name="Bezanilla M."/>
            <person name="Blankenship R."/>
            <person name="Cho S.H."/>
            <person name="Dutcher S."/>
            <person name="Estelle M."/>
            <person name="Fawcett J.A."/>
            <person name="Gundlach H."/>
            <person name="Hanada K."/>
            <person name="Heyl A."/>
            <person name="Hicks K.A."/>
            <person name="Hugh J."/>
            <person name="Lohr M."/>
            <person name="Mayer K."/>
            <person name="Melkozernov A."/>
            <person name="Murata T."/>
            <person name="Nelson D."/>
            <person name="Pils B."/>
            <person name="Prigge M."/>
            <person name="Reiss B."/>
            <person name="Renner T."/>
            <person name="Rombauts S."/>
            <person name="Rushton P."/>
            <person name="Sanderfoot A."/>
            <person name="Schween G."/>
            <person name="Shiu S.-H."/>
            <person name="Stueber K."/>
            <person name="Theodoulou F.L."/>
            <person name="Tu H."/>
            <person name="Van de Peer Y."/>
            <person name="Verrier P.J."/>
            <person name="Waters E."/>
            <person name="Wood A."/>
            <person name="Yang L."/>
            <person name="Cove D."/>
            <person name="Cuming A."/>
            <person name="Hasebe M."/>
            <person name="Lucas S."/>
            <person name="Mishler D.B."/>
            <person name="Reski R."/>
            <person name="Grigoriev I."/>
            <person name="Quatrano R.S."/>
            <person name="Boore J.L."/>
        </authorList>
    </citation>
    <scope>NUCLEOTIDE SEQUENCE [LARGE SCALE GENOMIC DNA]</scope>
    <source>
        <strain evidence="4 5">cv. Gransden 2004</strain>
    </source>
</reference>
<dbReference type="Gramene" id="Pp3c15_19860V3.1">
    <property type="protein sequence ID" value="PAC:32928156.CDS.1"/>
    <property type="gene ID" value="Pp3c15_19860"/>
</dbReference>
<dbReference type="EnsemblPlants" id="Pp3c15_19860V3.1">
    <property type="protein sequence ID" value="PAC:32928156.CDS.1"/>
    <property type="gene ID" value="Pp3c15_19860"/>
</dbReference>
<dbReference type="Gramene" id="Pp3c15_19860V3.3">
    <property type="protein sequence ID" value="PAC:32928158.CDS.1"/>
    <property type="gene ID" value="Pp3c15_19860"/>
</dbReference>
<dbReference type="Gramene" id="Pp3c15_19860V3.5">
    <property type="protein sequence ID" value="PAC:32928160.CDS.1"/>
    <property type="gene ID" value="Pp3c15_19860"/>
</dbReference>
<dbReference type="EnsemblPlants" id="Pp3c15_19860V3.2">
    <property type="protein sequence ID" value="PAC:32928157.CDS.1"/>
    <property type="gene ID" value="Pp3c15_19860"/>
</dbReference>
<reference evidence="3 5" key="2">
    <citation type="journal article" date="2018" name="Plant J.">
        <title>The Physcomitrella patens chromosome-scale assembly reveals moss genome structure and evolution.</title>
        <authorList>
            <person name="Lang D."/>
            <person name="Ullrich K.K."/>
            <person name="Murat F."/>
            <person name="Fuchs J."/>
            <person name="Jenkins J."/>
            <person name="Haas F.B."/>
            <person name="Piednoel M."/>
            <person name="Gundlach H."/>
            <person name="Van Bel M."/>
            <person name="Meyberg R."/>
            <person name="Vives C."/>
            <person name="Morata J."/>
            <person name="Symeonidi A."/>
            <person name="Hiss M."/>
            <person name="Muchero W."/>
            <person name="Kamisugi Y."/>
            <person name="Saleh O."/>
            <person name="Blanc G."/>
            <person name="Decker E.L."/>
            <person name="van Gessel N."/>
            <person name="Grimwood J."/>
            <person name="Hayes R.D."/>
            <person name="Graham S.W."/>
            <person name="Gunter L.E."/>
            <person name="McDaniel S.F."/>
            <person name="Hoernstein S.N.W."/>
            <person name="Larsson A."/>
            <person name="Li F.W."/>
            <person name="Perroud P.F."/>
            <person name="Phillips J."/>
            <person name="Ranjan P."/>
            <person name="Rokshar D.S."/>
            <person name="Rothfels C.J."/>
            <person name="Schneider L."/>
            <person name="Shu S."/>
            <person name="Stevenson D.W."/>
            <person name="Thummler F."/>
            <person name="Tillich M."/>
            <person name="Villarreal Aguilar J.C."/>
            <person name="Widiez T."/>
            <person name="Wong G.K."/>
            <person name="Wymore A."/>
            <person name="Zhang Y."/>
            <person name="Zimmer A.D."/>
            <person name="Quatrano R.S."/>
            <person name="Mayer K.F.X."/>
            <person name="Goodstein D."/>
            <person name="Casacuberta J.M."/>
            <person name="Vandepoele K."/>
            <person name="Reski R."/>
            <person name="Cuming A.C."/>
            <person name="Tuskan G.A."/>
            <person name="Maumus F."/>
            <person name="Salse J."/>
            <person name="Schmutz J."/>
            <person name="Rensing S.A."/>
        </authorList>
    </citation>
    <scope>NUCLEOTIDE SEQUENCE [LARGE SCALE GENOMIC DNA]</scope>
    <source>
        <strain evidence="4 5">cv. Gransden 2004</strain>
    </source>
</reference>
<sequence length="221" mass="24456">MKVSNHTRIYFCVVSLLTGFLTMARSKPVSAVSAPAPTSNTTTAGSKLDRSITPPNPNSRSEMSPLSKAMESLDIRPFSLDNSAHNLDMPESRYGSNIRSKLVQEETSLEDMIVDLILDGQWEVLQPNSGKSIVLGNGKSVSVSYQEEPGSGYRTWEWHGHVMVYEDGEGYVPEYVYGNYFEPLEDENEPDFISMNNMNSMCSVNPRLGLGGYISGLGYIH</sequence>
<accession>A0A2K1JDS5</accession>
<keyword evidence="5" id="KW-1185">Reference proteome</keyword>
<dbReference type="EMBL" id="ABEU02000015">
    <property type="protein sequence ID" value="PNR39681.1"/>
    <property type="molecule type" value="Genomic_DNA"/>
</dbReference>
<dbReference type="EnsemblPlants" id="Pp3c15_19860V3.10">
    <property type="protein sequence ID" value="PAC:32928165.CDS.1"/>
    <property type="gene ID" value="Pp3c15_19860"/>
</dbReference>
<proteinExistence type="predicted"/>
<dbReference type="EnsemblPlants" id="Pp3c15_19860V3.4">
    <property type="protein sequence ID" value="PAC:32928159.CDS.1"/>
    <property type="gene ID" value="Pp3c15_19860"/>
</dbReference>
<dbReference type="Gramene" id="Pp3c15_19860V3.7">
    <property type="protein sequence ID" value="PAC:32928162.CDS.1"/>
    <property type="gene ID" value="Pp3c15_19860"/>
</dbReference>
<dbReference type="EnsemblPlants" id="Pp3c15_19860V3.8">
    <property type="protein sequence ID" value="PAC:32928163.CDS.1"/>
    <property type="gene ID" value="Pp3c15_19860"/>
</dbReference>
<dbReference type="STRING" id="3218.A0A2K1JDS5"/>
<evidence type="ECO:0008006" key="6">
    <source>
        <dbReference type="Google" id="ProtNLM"/>
    </source>
</evidence>
<dbReference type="PaxDb" id="3218-PP1S224_127V6.1"/>
<dbReference type="Gramene" id="Pp3c15_19860V3.4">
    <property type="protein sequence ID" value="PAC:32928159.CDS.1"/>
    <property type="gene ID" value="Pp3c15_19860"/>
</dbReference>
<dbReference type="RefSeq" id="XP_024396628.1">
    <property type="nucleotide sequence ID" value="XM_024540860.2"/>
</dbReference>
<dbReference type="Proteomes" id="UP000006727">
    <property type="component" value="Chromosome 15"/>
</dbReference>
<dbReference type="EnsemblPlants" id="Pp3c15_19860V3.11">
    <property type="protein sequence ID" value="PAC:32928166.CDS.1"/>
    <property type="gene ID" value="Pp3c15_19860"/>
</dbReference>
<dbReference type="Gramene" id="Pp3c15_19860V3.8">
    <property type="protein sequence ID" value="PAC:32928163.CDS.1"/>
    <property type="gene ID" value="Pp3c15_19860"/>
</dbReference>
<dbReference type="RefSeq" id="XP_024396622.1">
    <property type="nucleotide sequence ID" value="XM_024540854.2"/>
</dbReference>
<dbReference type="EnsemblPlants" id="Pp3c15_19860V3.6">
    <property type="protein sequence ID" value="PAC:32928161.CDS.1"/>
    <property type="gene ID" value="Pp3c15_19860"/>
</dbReference>
<dbReference type="AlphaFoldDB" id="A0A2K1JDS5"/>
<dbReference type="RefSeq" id="XP_024396621.1">
    <property type="nucleotide sequence ID" value="XM_024540853.2"/>
</dbReference>